<feature type="compositionally biased region" description="Basic and acidic residues" evidence="1">
    <location>
        <begin position="56"/>
        <end position="65"/>
    </location>
</feature>
<reference evidence="2" key="1">
    <citation type="journal article" date="2020" name="Cell">
        <title>Large-Scale Comparative Analyses of Tick Genomes Elucidate Their Genetic Diversity and Vector Capacities.</title>
        <authorList>
            <consortium name="Tick Genome and Microbiome Consortium (TIGMIC)"/>
            <person name="Jia N."/>
            <person name="Wang J."/>
            <person name="Shi W."/>
            <person name="Du L."/>
            <person name="Sun Y."/>
            <person name="Zhan W."/>
            <person name="Jiang J.F."/>
            <person name="Wang Q."/>
            <person name="Zhang B."/>
            <person name="Ji P."/>
            <person name="Bell-Sakyi L."/>
            <person name="Cui X.M."/>
            <person name="Yuan T.T."/>
            <person name="Jiang B.G."/>
            <person name="Yang W.F."/>
            <person name="Lam T.T."/>
            <person name="Chang Q.C."/>
            <person name="Ding S.J."/>
            <person name="Wang X.J."/>
            <person name="Zhu J.G."/>
            <person name="Ruan X.D."/>
            <person name="Zhao L."/>
            <person name="Wei J.T."/>
            <person name="Ye R.Z."/>
            <person name="Que T.C."/>
            <person name="Du C.H."/>
            <person name="Zhou Y.H."/>
            <person name="Cheng J.X."/>
            <person name="Dai P.F."/>
            <person name="Guo W.B."/>
            <person name="Han X.H."/>
            <person name="Huang E.J."/>
            <person name="Li L.F."/>
            <person name="Wei W."/>
            <person name="Gao Y.C."/>
            <person name="Liu J.Z."/>
            <person name="Shao H.Z."/>
            <person name="Wang X."/>
            <person name="Wang C.C."/>
            <person name="Yang T.C."/>
            <person name="Huo Q.B."/>
            <person name="Li W."/>
            <person name="Chen H.Y."/>
            <person name="Chen S.E."/>
            <person name="Zhou L.G."/>
            <person name="Ni X.B."/>
            <person name="Tian J.H."/>
            <person name="Sheng Y."/>
            <person name="Liu T."/>
            <person name="Pan Y.S."/>
            <person name="Xia L.Y."/>
            <person name="Li J."/>
            <person name="Zhao F."/>
            <person name="Cao W.C."/>
        </authorList>
    </citation>
    <scope>NUCLEOTIDE SEQUENCE</scope>
    <source>
        <strain evidence="2">Rmic-2018</strain>
    </source>
</reference>
<accession>A0A9J6E3Y2</accession>
<dbReference type="AlphaFoldDB" id="A0A9J6E3Y2"/>
<proteinExistence type="predicted"/>
<dbReference type="Proteomes" id="UP000821866">
    <property type="component" value="Chromosome 4"/>
</dbReference>
<keyword evidence="3" id="KW-1185">Reference proteome</keyword>
<sequence length="274" mass="30785">MRRHVPGCHSLHESCDARLRPSSASPWSRPNRSTTPAFGICLPVPTRPKISTTLHQSRDHQDRDMPIVAPPTRRKVRRNRKKPENLGLRSRIASRPTEVPTLLRRRHHGPAREKTSQNSSPFSRRNGKLIEAVASGLRTRKCSGHQRLSKTSLEGGRSCIERLLEPKAVAHFTARRVENVQVFAIGSKPGRSRLTFERQACLLRLGLDSVSKVRRQFGQTGVVDFVGWTMRCPDSSSGPQKTTTTKTITAACGLHEEAARWRRRLRRVPVTPGV</sequence>
<evidence type="ECO:0000313" key="3">
    <source>
        <dbReference type="Proteomes" id="UP000821866"/>
    </source>
</evidence>
<feature type="compositionally biased region" description="Polar residues" evidence="1">
    <location>
        <begin position="22"/>
        <end position="36"/>
    </location>
</feature>
<evidence type="ECO:0000313" key="2">
    <source>
        <dbReference type="EMBL" id="KAH8028837.1"/>
    </source>
</evidence>
<reference evidence="2" key="2">
    <citation type="submission" date="2021-09" db="EMBL/GenBank/DDBJ databases">
        <authorList>
            <person name="Jia N."/>
            <person name="Wang J."/>
            <person name="Shi W."/>
            <person name="Du L."/>
            <person name="Sun Y."/>
            <person name="Zhan W."/>
            <person name="Jiang J."/>
            <person name="Wang Q."/>
            <person name="Zhang B."/>
            <person name="Ji P."/>
            <person name="Sakyi L.B."/>
            <person name="Cui X."/>
            <person name="Yuan T."/>
            <person name="Jiang B."/>
            <person name="Yang W."/>
            <person name="Lam T.T.-Y."/>
            <person name="Chang Q."/>
            <person name="Ding S."/>
            <person name="Wang X."/>
            <person name="Zhu J."/>
            <person name="Ruan X."/>
            <person name="Zhao L."/>
            <person name="Wei J."/>
            <person name="Que T."/>
            <person name="Du C."/>
            <person name="Cheng J."/>
            <person name="Dai P."/>
            <person name="Han X."/>
            <person name="Huang E."/>
            <person name="Gao Y."/>
            <person name="Liu J."/>
            <person name="Shao H."/>
            <person name="Ye R."/>
            <person name="Li L."/>
            <person name="Wei W."/>
            <person name="Wang X."/>
            <person name="Wang C."/>
            <person name="Huo Q."/>
            <person name="Li W."/>
            <person name="Guo W."/>
            <person name="Chen H."/>
            <person name="Chen S."/>
            <person name="Zhou L."/>
            <person name="Zhou L."/>
            <person name="Ni X."/>
            <person name="Tian J."/>
            <person name="Zhou Y."/>
            <person name="Sheng Y."/>
            <person name="Liu T."/>
            <person name="Pan Y."/>
            <person name="Xia L."/>
            <person name="Li J."/>
            <person name="Zhao F."/>
            <person name="Cao W."/>
        </authorList>
    </citation>
    <scope>NUCLEOTIDE SEQUENCE</scope>
    <source>
        <strain evidence="2">Rmic-2018</strain>
        <tissue evidence="2">Larvae</tissue>
    </source>
</reference>
<evidence type="ECO:0000256" key="1">
    <source>
        <dbReference type="SAM" id="MobiDB-lite"/>
    </source>
</evidence>
<comment type="caution">
    <text evidence="2">The sequence shown here is derived from an EMBL/GenBank/DDBJ whole genome shotgun (WGS) entry which is preliminary data.</text>
</comment>
<dbReference type="EMBL" id="JABSTU010000006">
    <property type="protein sequence ID" value="KAH8028837.1"/>
    <property type="molecule type" value="Genomic_DNA"/>
</dbReference>
<organism evidence="2 3">
    <name type="scientific">Rhipicephalus microplus</name>
    <name type="common">Cattle tick</name>
    <name type="synonym">Boophilus microplus</name>
    <dbReference type="NCBI Taxonomy" id="6941"/>
    <lineage>
        <taxon>Eukaryota</taxon>
        <taxon>Metazoa</taxon>
        <taxon>Ecdysozoa</taxon>
        <taxon>Arthropoda</taxon>
        <taxon>Chelicerata</taxon>
        <taxon>Arachnida</taxon>
        <taxon>Acari</taxon>
        <taxon>Parasitiformes</taxon>
        <taxon>Ixodida</taxon>
        <taxon>Ixodoidea</taxon>
        <taxon>Ixodidae</taxon>
        <taxon>Rhipicephalinae</taxon>
        <taxon>Rhipicephalus</taxon>
        <taxon>Boophilus</taxon>
    </lineage>
</organism>
<protein>
    <submittedName>
        <fullName evidence="2">Uncharacterized protein</fullName>
    </submittedName>
</protein>
<gene>
    <name evidence="2" type="ORF">HPB51_019923</name>
</gene>
<feature type="compositionally biased region" description="Basic residues" evidence="1">
    <location>
        <begin position="72"/>
        <end position="81"/>
    </location>
</feature>
<feature type="region of interest" description="Disordered" evidence="1">
    <location>
        <begin position="16"/>
        <end position="124"/>
    </location>
</feature>
<name>A0A9J6E3Y2_RHIMP</name>